<keyword evidence="2" id="KW-1185">Reference proteome</keyword>
<comment type="caution">
    <text evidence="1">The sequence shown here is derived from an EMBL/GenBank/DDBJ whole genome shotgun (WGS) entry which is preliminary data.</text>
</comment>
<dbReference type="Pfam" id="PF05635">
    <property type="entry name" value="23S_rRNA_IVP"/>
    <property type="match status" value="1"/>
</dbReference>
<dbReference type="PANTHER" id="PTHR38471">
    <property type="entry name" value="FOUR HELIX BUNDLE PROTEIN"/>
    <property type="match status" value="1"/>
</dbReference>
<dbReference type="PANTHER" id="PTHR38471:SF2">
    <property type="entry name" value="FOUR HELIX BUNDLE PROTEIN"/>
    <property type="match status" value="1"/>
</dbReference>
<dbReference type="SUPFAM" id="SSF158446">
    <property type="entry name" value="IVS-encoded protein-like"/>
    <property type="match status" value="1"/>
</dbReference>
<protein>
    <submittedName>
        <fullName evidence="1">Four helix bundle protein</fullName>
    </submittedName>
</protein>
<evidence type="ECO:0000313" key="1">
    <source>
        <dbReference type="EMBL" id="MFC3860759.1"/>
    </source>
</evidence>
<organism evidence="1 2">
    <name type="scientific">Deinococcus antarcticus</name>
    <dbReference type="NCBI Taxonomy" id="1298767"/>
    <lineage>
        <taxon>Bacteria</taxon>
        <taxon>Thermotogati</taxon>
        <taxon>Deinococcota</taxon>
        <taxon>Deinococci</taxon>
        <taxon>Deinococcales</taxon>
        <taxon>Deinococcaceae</taxon>
        <taxon>Deinococcus</taxon>
    </lineage>
</organism>
<dbReference type="EMBL" id="JBHRZF010000094">
    <property type="protein sequence ID" value="MFC3860759.1"/>
    <property type="molecule type" value="Genomic_DNA"/>
</dbReference>
<dbReference type="InterPro" id="IPR036583">
    <property type="entry name" value="23S_rRNA_IVS_sf"/>
</dbReference>
<dbReference type="NCBIfam" id="TIGR02436">
    <property type="entry name" value="four helix bundle protein"/>
    <property type="match status" value="1"/>
</dbReference>
<evidence type="ECO:0000313" key="2">
    <source>
        <dbReference type="Proteomes" id="UP001595748"/>
    </source>
</evidence>
<proteinExistence type="predicted"/>
<sequence>MAEGKKTRATQLSSKGFFAFEDLEIYHLSVELAAAVYGLTSGFPADERFGLTNQIRRAVTSVTLNIAEGRGRGTDKDFARFLMQARGSLYEVVSGLHLAVRLGYIKETETTMINENARTLVAKITAFSQKLSPL</sequence>
<dbReference type="CDD" id="cd16377">
    <property type="entry name" value="23S_rRNA_IVP_like"/>
    <property type="match status" value="1"/>
</dbReference>
<reference evidence="2" key="1">
    <citation type="journal article" date="2019" name="Int. J. Syst. Evol. Microbiol.">
        <title>The Global Catalogue of Microorganisms (GCM) 10K type strain sequencing project: providing services to taxonomists for standard genome sequencing and annotation.</title>
        <authorList>
            <consortium name="The Broad Institute Genomics Platform"/>
            <consortium name="The Broad Institute Genome Sequencing Center for Infectious Disease"/>
            <person name="Wu L."/>
            <person name="Ma J."/>
        </authorList>
    </citation>
    <scope>NUCLEOTIDE SEQUENCE [LARGE SCALE GENOMIC DNA]</scope>
    <source>
        <strain evidence="2">CCTCC AB 2013263</strain>
    </source>
</reference>
<gene>
    <name evidence="1" type="ORF">ACFOPQ_08280</name>
</gene>
<name>A0ABV8A603_9DEIO</name>
<dbReference type="RefSeq" id="WP_380077004.1">
    <property type="nucleotide sequence ID" value="NZ_JBHRZF010000094.1"/>
</dbReference>
<accession>A0ABV8A603</accession>
<dbReference type="InterPro" id="IPR012657">
    <property type="entry name" value="23S_rRNA-intervening_sequence"/>
</dbReference>
<dbReference type="Gene3D" id="1.20.1440.60">
    <property type="entry name" value="23S rRNA-intervening sequence"/>
    <property type="match status" value="1"/>
</dbReference>
<dbReference type="Proteomes" id="UP001595748">
    <property type="component" value="Unassembled WGS sequence"/>
</dbReference>